<dbReference type="SUPFAM" id="SSF56349">
    <property type="entry name" value="DNA breaking-rejoining enzymes"/>
    <property type="match status" value="1"/>
</dbReference>
<sequence>MTGDQFIPFCHLGTLVPKMLGCWEDQSHLRLSPSHVAGESPALVNEDLKTLWQLISERTALPISHSSLWLRLLLFYSQRYYTRYSACHQALFSATGADFPISDLQITMLLKGLKRTDPPSRRKAPLSVQLLESTRALGGVVHGILLPLTEVRIRAVRGVSYKWFPLRPEDVTVLSVSGRITLSPSYVMSVCIRLRGYKTNQSGIPTTRMLHRSDHAYLCPVFGALMLNQTRDYLSTSHLPFFRRIKPGCVSTLDIAEAIKAAAVQLDENPTRFSSHSFRAGGATHLYRAGIASLTIQFPKRWVYDAFKSYTRLCSESVVELSAKMVLGSREYSTLN</sequence>
<reference evidence="3" key="1">
    <citation type="submission" date="2017-03" db="EMBL/GenBank/DDBJ databases">
        <title>Phytopthora megakarya and P. palmivora, two closely related causual agents of cacao black pod achieved similar genome size and gene model numbers by different mechanisms.</title>
        <authorList>
            <person name="Ali S."/>
            <person name="Shao J."/>
            <person name="Larry D.J."/>
            <person name="Kronmiller B."/>
            <person name="Shen D."/>
            <person name="Strem M.D."/>
            <person name="Melnick R.L."/>
            <person name="Guiltinan M.J."/>
            <person name="Tyler B.M."/>
            <person name="Meinhardt L.W."/>
            <person name="Bailey B.A."/>
        </authorList>
    </citation>
    <scope>NUCLEOTIDE SEQUENCE [LARGE SCALE GENOMIC DNA]</scope>
    <source>
        <strain evidence="3">zdho120</strain>
    </source>
</reference>
<dbReference type="AlphaFoldDB" id="A0A225W5P7"/>
<proteinExistence type="predicted"/>
<name>A0A225W5P7_9STRA</name>
<organism evidence="2 3">
    <name type="scientific">Phytophthora megakarya</name>
    <dbReference type="NCBI Taxonomy" id="4795"/>
    <lineage>
        <taxon>Eukaryota</taxon>
        <taxon>Sar</taxon>
        <taxon>Stramenopiles</taxon>
        <taxon>Oomycota</taxon>
        <taxon>Peronosporomycetes</taxon>
        <taxon>Peronosporales</taxon>
        <taxon>Peronosporaceae</taxon>
        <taxon>Phytophthora</taxon>
    </lineage>
</organism>
<evidence type="ECO:0000313" key="3">
    <source>
        <dbReference type="Proteomes" id="UP000198211"/>
    </source>
</evidence>
<dbReference type="InterPro" id="IPR011010">
    <property type="entry name" value="DNA_brk_join_enz"/>
</dbReference>
<dbReference type="Proteomes" id="UP000198211">
    <property type="component" value="Unassembled WGS sequence"/>
</dbReference>
<protein>
    <recommendedName>
        <fullName evidence="4">Tyr recombinase domain-containing protein</fullName>
    </recommendedName>
</protein>
<dbReference type="Gene3D" id="1.10.443.10">
    <property type="entry name" value="Intergrase catalytic core"/>
    <property type="match status" value="1"/>
</dbReference>
<dbReference type="InterPro" id="IPR052925">
    <property type="entry name" value="Phage_Integrase-like_Recomb"/>
</dbReference>
<evidence type="ECO:0000256" key="1">
    <source>
        <dbReference type="ARBA" id="ARBA00023172"/>
    </source>
</evidence>
<evidence type="ECO:0000313" key="2">
    <source>
        <dbReference type="EMBL" id="OWZ12347.1"/>
    </source>
</evidence>
<dbReference type="GO" id="GO:0003677">
    <property type="term" value="F:DNA binding"/>
    <property type="evidence" value="ECO:0007669"/>
    <property type="project" value="InterPro"/>
</dbReference>
<gene>
    <name evidence="2" type="ORF">PHMEG_00014512</name>
</gene>
<dbReference type="InterPro" id="IPR013762">
    <property type="entry name" value="Integrase-like_cat_sf"/>
</dbReference>
<dbReference type="PANTHER" id="PTHR34605">
    <property type="entry name" value="PHAGE_INTEGRASE DOMAIN-CONTAINING PROTEIN"/>
    <property type="match status" value="1"/>
</dbReference>
<dbReference type="PANTHER" id="PTHR34605:SF4">
    <property type="entry name" value="DNA ADENINE METHYLTRANSFERASE"/>
    <property type="match status" value="1"/>
</dbReference>
<keyword evidence="3" id="KW-1185">Reference proteome</keyword>
<accession>A0A225W5P7</accession>
<dbReference type="GO" id="GO:0006310">
    <property type="term" value="P:DNA recombination"/>
    <property type="evidence" value="ECO:0007669"/>
    <property type="project" value="UniProtKB-KW"/>
</dbReference>
<comment type="caution">
    <text evidence="2">The sequence shown here is derived from an EMBL/GenBank/DDBJ whole genome shotgun (WGS) entry which is preliminary data.</text>
</comment>
<dbReference type="GO" id="GO:0015074">
    <property type="term" value="P:DNA integration"/>
    <property type="evidence" value="ECO:0007669"/>
    <property type="project" value="InterPro"/>
</dbReference>
<evidence type="ECO:0008006" key="4">
    <source>
        <dbReference type="Google" id="ProtNLM"/>
    </source>
</evidence>
<keyword evidence="1" id="KW-0233">DNA recombination</keyword>
<dbReference type="EMBL" id="NBNE01001874">
    <property type="protein sequence ID" value="OWZ12347.1"/>
    <property type="molecule type" value="Genomic_DNA"/>
</dbReference>
<dbReference type="OrthoDB" id="10065968at2759"/>